<evidence type="ECO:0000256" key="3">
    <source>
        <dbReference type="ARBA" id="ARBA00011958"/>
    </source>
</evidence>
<accession>A0A644WQ87</accession>
<dbReference type="PANTHER" id="PTHR48408">
    <property type="match status" value="1"/>
</dbReference>
<evidence type="ECO:0000256" key="4">
    <source>
        <dbReference type="ARBA" id="ARBA00022490"/>
    </source>
</evidence>
<dbReference type="InterPro" id="IPR013452">
    <property type="entry name" value="Xylose_isom_bac"/>
</dbReference>
<dbReference type="GO" id="GO:0046872">
    <property type="term" value="F:metal ion binding"/>
    <property type="evidence" value="ECO:0007669"/>
    <property type="project" value="UniProtKB-KW"/>
</dbReference>
<keyword evidence="7 11" id="KW-0413">Isomerase</keyword>
<keyword evidence="5" id="KW-0859">Xylose metabolism</keyword>
<dbReference type="SUPFAM" id="SSF51658">
    <property type="entry name" value="Xylose isomerase-like"/>
    <property type="match status" value="1"/>
</dbReference>
<evidence type="ECO:0000256" key="9">
    <source>
        <dbReference type="ARBA" id="ARBA00033659"/>
    </source>
</evidence>
<dbReference type="AlphaFoldDB" id="A0A644WQ87"/>
<dbReference type="InterPro" id="IPR001998">
    <property type="entry name" value="Xylose_isomerase"/>
</dbReference>
<name>A0A644WQ87_9ZZZZ</name>
<protein>
    <recommendedName>
        <fullName evidence="3">xylose isomerase</fullName>
        <ecNumber evidence="3">5.3.1.5</ecNumber>
    </recommendedName>
</protein>
<dbReference type="Gene3D" id="3.20.20.150">
    <property type="entry name" value="Divalent-metal-dependent TIM barrel enzymes"/>
    <property type="match status" value="1"/>
</dbReference>
<dbReference type="NCBIfam" id="NF003998">
    <property type="entry name" value="PRK05474.1"/>
    <property type="match status" value="1"/>
</dbReference>
<keyword evidence="8" id="KW-0119">Carbohydrate metabolism</keyword>
<evidence type="ECO:0000256" key="8">
    <source>
        <dbReference type="ARBA" id="ARBA00023277"/>
    </source>
</evidence>
<evidence type="ECO:0000256" key="5">
    <source>
        <dbReference type="ARBA" id="ARBA00022629"/>
    </source>
</evidence>
<dbReference type="PANTHER" id="PTHR48408:SF1">
    <property type="entry name" value="XYLOSE ISOMERASE"/>
    <property type="match status" value="1"/>
</dbReference>
<feature type="domain" description="Xylose isomerase-like TIM barrel" evidence="10">
    <location>
        <begin position="88"/>
        <end position="284"/>
    </location>
</feature>
<evidence type="ECO:0000256" key="7">
    <source>
        <dbReference type="ARBA" id="ARBA00023235"/>
    </source>
</evidence>
<dbReference type="Pfam" id="PF01261">
    <property type="entry name" value="AP_endonuc_2"/>
    <property type="match status" value="1"/>
</dbReference>
<dbReference type="NCBIfam" id="TIGR02630">
    <property type="entry name" value="xylose_isom_A"/>
    <property type="match status" value="1"/>
</dbReference>
<dbReference type="EMBL" id="VSSQ01001155">
    <property type="protein sequence ID" value="MPM05681.1"/>
    <property type="molecule type" value="Genomic_DNA"/>
</dbReference>
<evidence type="ECO:0000256" key="1">
    <source>
        <dbReference type="ARBA" id="ARBA00004496"/>
    </source>
</evidence>
<evidence type="ECO:0000256" key="2">
    <source>
        <dbReference type="ARBA" id="ARBA00005765"/>
    </source>
</evidence>
<keyword evidence="6" id="KW-0479">Metal-binding</keyword>
<evidence type="ECO:0000313" key="11">
    <source>
        <dbReference type="EMBL" id="MPM05681.1"/>
    </source>
</evidence>
<organism evidence="11">
    <name type="scientific">bioreactor metagenome</name>
    <dbReference type="NCBI Taxonomy" id="1076179"/>
    <lineage>
        <taxon>unclassified sequences</taxon>
        <taxon>metagenomes</taxon>
        <taxon>ecological metagenomes</taxon>
    </lineage>
</organism>
<dbReference type="PRINTS" id="PR00688">
    <property type="entry name" value="XYLOSISMRASE"/>
</dbReference>
<comment type="catalytic activity">
    <reaction evidence="9">
        <text>alpha-D-xylose = alpha-D-xylulofuranose</text>
        <dbReference type="Rhea" id="RHEA:22816"/>
        <dbReference type="ChEBI" id="CHEBI:28518"/>
        <dbReference type="ChEBI" id="CHEBI:188998"/>
        <dbReference type="EC" id="5.3.1.5"/>
    </reaction>
</comment>
<gene>
    <name evidence="11" type="primary">xylA_5</name>
    <name evidence="11" type="ORF">SDC9_51972</name>
</gene>
<dbReference type="GO" id="GO:0009045">
    <property type="term" value="F:xylose isomerase activity"/>
    <property type="evidence" value="ECO:0007669"/>
    <property type="project" value="UniProtKB-EC"/>
</dbReference>
<dbReference type="FunFam" id="3.20.20.150:FF:000002">
    <property type="entry name" value="Xylose isomerase"/>
    <property type="match status" value="1"/>
</dbReference>
<dbReference type="GO" id="GO:0042732">
    <property type="term" value="P:D-xylose metabolic process"/>
    <property type="evidence" value="ECO:0007669"/>
    <property type="project" value="UniProtKB-KW"/>
</dbReference>
<reference evidence="11" key="1">
    <citation type="submission" date="2019-08" db="EMBL/GenBank/DDBJ databases">
        <authorList>
            <person name="Kucharzyk K."/>
            <person name="Murdoch R.W."/>
            <person name="Higgins S."/>
            <person name="Loffler F."/>
        </authorList>
    </citation>
    <scope>NUCLEOTIDE SEQUENCE</scope>
</reference>
<dbReference type="HAMAP" id="MF_00455">
    <property type="entry name" value="Xylose_isom_A"/>
    <property type="match status" value="1"/>
</dbReference>
<proteinExistence type="inferred from homology"/>
<keyword evidence="4" id="KW-0963">Cytoplasm</keyword>
<comment type="similarity">
    <text evidence="2">Belongs to the xylose isomerase family.</text>
</comment>
<sequence>MAEYFFNVPYIKYEGKDSKNDFAFKYYNPDEVIGGKTMREHLKFTMSYWHTLAANGSDPFGVGTYQKPWDNETDQMKVAKAKMEAAFELMDKLGMDYFAFHDRDIAPEGKDLAETNAFLDEIVAYCKELMKTYNKKLLWGTANAFGNPRYVHGAATTCNAYVYAYAAAQVKKAMEVTKELGGENYVFWGGREGYETLLNTDLKLEQDNLARFLQMAVDYAHKIGFTGQFLIEPKPKEPTKHQYDFDVATVLAFLRNYGLDKYFKMNIEANHATLAGHTFQHEVALARINGVLGSLDINQGDLNLGWDTDQFPTNIYDATLLMYEVLKNGGIGQGGLNFDAKVRRASFEVEDLFLGYIAGMDTLAQGLRIAYKMLEEGEFEAAVAERYKSFTEGIGKDILEGKADFESLEKYALTNSLIKNKSGRQELLEAKLNQYIFNE</sequence>
<dbReference type="PROSITE" id="PS51415">
    <property type="entry name" value="XYLOSE_ISOMERASE"/>
    <property type="match status" value="1"/>
</dbReference>
<dbReference type="InterPro" id="IPR013022">
    <property type="entry name" value="Xyl_isomerase-like_TIM-brl"/>
</dbReference>
<evidence type="ECO:0000256" key="6">
    <source>
        <dbReference type="ARBA" id="ARBA00022723"/>
    </source>
</evidence>
<comment type="caution">
    <text evidence="11">The sequence shown here is derived from an EMBL/GenBank/DDBJ whole genome shotgun (WGS) entry which is preliminary data.</text>
</comment>
<evidence type="ECO:0000259" key="10">
    <source>
        <dbReference type="Pfam" id="PF01261"/>
    </source>
</evidence>
<dbReference type="EC" id="5.3.1.5" evidence="3"/>
<comment type="subcellular location">
    <subcellularLocation>
        <location evidence="1">Cytoplasm</location>
    </subcellularLocation>
</comment>
<dbReference type="InterPro" id="IPR036237">
    <property type="entry name" value="Xyl_isomerase-like_sf"/>
</dbReference>